<reference evidence="2" key="2">
    <citation type="submission" date="2022-01" db="EMBL/GenBank/DDBJ databases">
        <authorList>
            <person name="Yamashiro T."/>
            <person name="Shiraishi A."/>
            <person name="Satake H."/>
            <person name="Nakayama K."/>
        </authorList>
    </citation>
    <scope>NUCLEOTIDE SEQUENCE</scope>
</reference>
<reference evidence="2" key="1">
    <citation type="journal article" date="2022" name="Int. J. Mol. Sci.">
        <title>Draft Genome of Tanacetum Coccineum: Genomic Comparison of Closely Related Tanacetum-Family Plants.</title>
        <authorList>
            <person name="Yamashiro T."/>
            <person name="Shiraishi A."/>
            <person name="Nakayama K."/>
            <person name="Satake H."/>
        </authorList>
    </citation>
    <scope>NUCLEOTIDE SEQUENCE</scope>
</reference>
<protein>
    <recommendedName>
        <fullName evidence="4">Reverse transcriptase domain-containing protein</fullName>
    </recommendedName>
</protein>
<feature type="region of interest" description="Disordered" evidence="1">
    <location>
        <begin position="131"/>
        <end position="153"/>
    </location>
</feature>
<dbReference type="Proteomes" id="UP001151760">
    <property type="component" value="Unassembled WGS sequence"/>
</dbReference>
<evidence type="ECO:0000313" key="3">
    <source>
        <dbReference type="Proteomes" id="UP001151760"/>
    </source>
</evidence>
<organism evidence="2 3">
    <name type="scientific">Tanacetum coccineum</name>
    <dbReference type="NCBI Taxonomy" id="301880"/>
    <lineage>
        <taxon>Eukaryota</taxon>
        <taxon>Viridiplantae</taxon>
        <taxon>Streptophyta</taxon>
        <taxon>Embryophyta</taxon>
        <taxon>Tracheophyta</taxon>
        <taxon>Spermatophyta</taxon>
        <taxon>Magnoliopsida</taxon>
        <taxon>eudicotyledons</taxon>
        <taxon>Gunneridae</taxon>
        <taxon>Pentapetalae</taxon>
        <taxon>asterids</taxon>
        <taxon>campanulids</taxon>
        <taxon>Asterales</taxon>
        <taxon>Asteraceae</taxon>
        <taxon>Asteroideae</taxon>
        <taxon>Anthemideae</taxon>
        <taxon>Anthemidinae</taxon>
        <taxon>Tanacetum</taxon>
    </lineage>
</organism>
<feature type="region of interest" description="Disordered" evidence="1">
    <location>
        <begin position="1"/>
        <end position="36"/>
    </location>
</feature>
<feature type="compositionally biased region" description="Low complexity" evidence="1">
    <location>
        <begin position="138"/>
        <end position="153"/>
    </location>
</feature>
<proteinExistence type="predicted"/>
<accession>A0ABQ5G1D8</accession>
<evidence type="ECO:0000256" key="1">
    <source>
        <dbReference type="SAM" id="MobiDB-lite"/>
    </source>
</evidence>
<sequence length="153" mass="16638">MSNNLNHNKGPPPVGPIPQNHNGPSGPNPQNPAPDLRTMEELCQPTMNGRGGPIAPVTIQATDFGLKNHMIQLVQNCCQFHRLPGDDANKHLDKNWDTINAAAGGTFMKRRPEECYDLIKNTIVHHNDWDTSAQRGESSSSITPSSPGIVSLT</sequence>
<evidence type="ECO:0000313" key="2">
    <source>
        <dbReference type="EMBL" id="GJT69425.1"/>
    </source>
</evidence>
<gene>
    <name evidence="2" type="ORF">Tco_1028711</name>
</gene>
<evidence type="ECO:0008006" key="4">
    <source>
        <dbReference type="Google" id="ProtNLM"/>
    </source>
</evidence>
<keyword evidence="3" id="KW-1185">Reference proteome</keyword>
<name>A0ABQ5G1D8_9ASTR</name>
<comment type="caution">
    <text evidence="2">The sequence shown here is derived from an EMBL/GenBank/DDBJ whole genome shotgun (WGS) entry which is preliminary data.</text>
</comment>
<dbReference type="EMBL" id="BQNB010017986">
    <property type="protein sequence ID" value="GJT69425.1"/>
    <property type="molecule type" value="Genomic_DNA"/>
</dbReference>